<evidence type="ECO:0000313" key="1">
    <source>
        <dbReference type="EMBL" id="RED16289.1"/>
    </source>
</evidence>
<dbReference type="PANTHER" id="PTHR11941">
    <property type="entry name" value="ENOYL-COA HYDRATASE-RELATED"/>
    <property type="match status" value="1"/>
</dbReference>
<dbReference type="Gene3D" id="3.90.226.10">
    <property type="entry name" value="2-enoyl-CoA Hydratase, Chain A, domain 1"/>
    <property type="match status" value="1"/>
</dbReference>
<dbReference type="AlphaFoldDB" id="A0A3D9FES7"/>
<name>A0A3D9FES7_9SPHN</name>
<dbReference type="InterPro" id="IPR029045">
    <property type="entry name" value="ClpP/crotonase-like_dom_sf"/>
</dbReference>
<protein>
    <submittedName>
        <fullName evidence="1">DSF synthase</fullName>
    </submittedName>
</protein>
<dbReference type="GO" id="GO:0003824">
    <property type="term" value="F:catalytic activity"/>
    <property type="evidence" value="ECO:0007669"/>
    <property type="project" value="UniProtKB-ARBA"/>
</dbReference>
<dbReference type="PANTHER" id="PTHR11941:SF54">
    <property type="entry name" value="ENOYL-COA HYDRATASE, MITOCHONDRIAL"/>
    <property type="match status" value="1"/>
</dbReference>
<dbReference type="InterPro" id="IPR001753">
    <property type="entry name" value="Enoyl-CoA_hydra/iso"/>
</dbReference>
<dbReference type="Gene3D" id="6.20.390.30">
    <property type="match status" value="1"/>
</dbReference>
<dbReference type="Proteomes" id="UP000256310">
    <property type="component" value="Unassembled WGS sequence"/>
</dbReference>
<comment type="caution">
    <text evidence="1">The sequence shown here is derived from an EMBL/GenBank/DDBJ whole genome shotgun (WGS) entry which is preliminary data.</text>
</comment>
<dbReference type="CDD" id="cd06558">
    <property type="entry name" value="crotonase-like"/>
    <property type="match status" value="1"/>
</dbReference>
<dbReference type="Pfam" id="PF00378">
    <property type="entry name" value="ECH_1"/>
    <property type="match status" value="1"/>
</dbReference>
<evidence type="ECO:0000313" key="2">
    <source>
        <dbReference type="Proteomes" id="UP000256310"/>
    </source>
</evidence>
<reference evidence="1 2" key="1">
    <citation type="submission" date="2018-07" db="EMBL/GenBank/DDBJ databases">
        <title>Genomic Encyclopedia of Type Strains, Phase IV (KMG-IV): sequencing the most valuable type-strain genomes for metagenomic binning, comparative biology and taxonomic classification.</title>
        <authorList>
            <person name="Goeker M."/>
        </authorList>
    </citation>
    <scope>NUCLEOTIDE SEQUENCE [LARGE SCALE GENOMIC DNA]</scope>
    <source>
        <strain evidence="1 2">DSM 26725</strain>
    </source>
</reference>
<dbReference type="EMBL" id="QRDP01000004">
    <property type="protein sequence ID" value="RED16289.1"/>
    <property type="molecule type" value="Genomic_DNA"/>
</dbReference>
<dbReference type="GO" id="GO:0006635">
    <property type="term" value="P:fatty acid beta-oxidation"/>
    <property type="evidence" value="ECO:0007669"/>
    <property type="project" value="TreeGrafter"/>
</dbReference>
<accession>A0A3D9FES7</accession>
<proteinExistence type="predicted"/>
<dbReference type="SUPFAM" id="SSF52096">
    <property type="entry name" value="ClpP/crotonase"/>
    <property type="match status" value="1"/>
</dbReference>
<sequence>MDQSRIGSTDSHTLSEEVADALLEEAELRQLTDQEPSPLFDLGQLDVSWDAERKALWTYMTPTGRPSFNLPMLGDFDVWQNEITRLYGDGGEELRYLILGSRFPGVWNFGGDLGLFSNYIRSRDRQALVDYGRACNNILFRNMKSLDLPIVTIGLVQGQALGGGFEALMSFNVIIAERSAKFGLPEMAFGLFPGMGAHALLARRLGFAKAETMILSGKTYTAAEMQKLGLVHYLVEDGEGEQAVIDYISHNSRRHAGNRAVYKASREVWPVSLKELNAIVDIWADTALKLKESDLRLMERLVRAQTKLSAKLSAG</sequence>
<dbReference type="NCBIfam" id="NF006452">
    <property type="entry name" value="PRK08788.1"/>
    <property type="match status" value="1"/>
</dbReference>
<gene>
    <name evidence="1" type="ORF">DFR46_1311</name>
</gene>
<organism evidence="1 2">
    <name type="scientific">Parasphingopyxis lamellibrachiae</name>
    <dbReference type="NCBI Taxonomy" id="680125"/>
    <lineage>
        <taxon>Bacteria</taxon>
        <taxon>Pseudomonadati</taxon>
        <taxon>Pseudomonadota</taxon>
        <taxon>Alphaproteobacteria</taxon>
        <taxon>Sphingomonadales</taxon>
        <taxon>Sphingomonadaceae</taxon>
        <taxon>Parasphingopyxis</taxon>
    </lineage>
</organism>
<dbReference type="RefSeq" id="WP_245953720.1">
    <property type="nucleotide sequence ID" value="NZ_QRDP01000004.1"/>
</dbReference>
<keyword evidence="2" id="KW-1185">Reference proteome</keyword>